<organism evidence="2 3">
    <name type="scientific">Polymorphobacter multimanifer</name>
    <dbReference type="NCBI Taxonomy" id="1070431"/>
    <lineage>
        <taxon>Bacteria</taxon>
        <taxon>Pseudomonadati</taxon>
        <taxon>Pseudomonadota</taxon>
        <taxon>Alphaproteobacteria</taxon>
        <taxon>Sphingomonadales</taxon>
        <taxon>Sphingosinicellaceae</taxon>
        <taxon>Polymorphobacter</taxon>
    </lineage>
</organism>
<dbReference type="Pfam" id="PF12680">
    <property type="entry name" value="SnoaL_2"/>
    <property type="match status" value="1"/>
</dbReference>
<sequence>MTYTAALAQEGEAPKLRPFTDRDHPNAKMLKDAHENFQKGDIEALFGLMADDMAWHMPGNNALSGDFIGRDAILGSFAALQSNVDAYWAWPLDYFGSDDHVVLVAKVHARRGDKVLDCLECLLWRVDAAGKLAEVWHMALDEKAWDAFFSVY</sequence>
<evidence type="ECO:0000313" key="2">
    <source>
        <dbReference type="EMBL" id="MBB6226761.1"/>
    </source>
</evidence>
<dbReference type="SUPFAM" id="SSF54427">
    <property type="entry name" value="NTF2-like"/>
    <property type="match status" value="1"/>
</dbReference>
<gene>
    <name evidence="2" type="ORF">FHS79_000919</name>
</gene>
<proteinExistence type="predicted"/>
<dbReference type="RefSeq" id="WP_184196060.1">
    <property type="nucleotide sequence ID" value="NZ_BMOX01000009.1"/>
</dbReference>
<dbReference type="InterPro" id="IPR032710">
    <property type="entry name" value="NTF2-like_dom_sf"/>
</dbReference>
<protein>
    <recommendedName>
        <fullName evidence="1">SnoaL-like domain-containing protein</fullName>
    </recommendedName>
</protein>
<dbReference type="AlphaFoldDB" id="A0A841L5J4"/>
<keyword evidence="3" id="KW-1185">Reference proteome</keyword>
<dbReference type="InterPro" id="IPR037401">
    <property type="entry name" value="SnoaL-like"/>
</dbReference>
<evidence type="ECO:0000259" key="1">
    <source>
        <dbReference type="Pfam" id="PF12680"/>
    </source>
</evidence>
<accession>A0A841L5J4</accession>
<evidence type="ECO:0000313" key="3">
    <source>
        <dbReference type="Proteomes" id="UP000538147"/>
    </source>
</evidence>
<name>A0A841L5J4_9SPHN</name>
<comment type="caution">
    <text evidence="2">The sequence shown here is derived from an EMBL/GenBank/DDBJ whole genome shotgun (WGS) entry which is preliminary data.</text>
</comment>
<dbReference type="EMBL" id="JACIIV010000005">
    <property type="protein sequence ID" value="MBB6226761.1"/>
    <property type="molecule type" value="Genomic_DNA"/>
</dbReference>
<dbReference type="Proteomes" id="UP000538147">
    <property type="component" value="Unassembled WGS sequence"/>
</dbReference>
<feature type="domain" description="SnoaL-like" evidence="1">
    <location>
        <begin position="34"/>
        <end position="134"/>
    </location>
</feature>
<dbReference type="Gene3D" id="3.10.450.50">
    <property type="match status" value="1"/>
</dbReference>
<reference evidence="2 3" key="1">
    <citation type="submission" date="2020-08" db="EMBL/GenBank/DDBJ databases">
        <title>Genomic Encyclopedia of Type Strains, Phase IV (KMG-IV): sequencing the most valuable type-strain genomes for metagenomic binning, comparative biology and taxonomic classification.</title>
        <authorList>
            <person name="Goeker M."/>
        </authorList>
    </citation>
    <scope>NUCLEOTIDE SEQUENCE [LARGE SCALE GENOMIC DNA]</scope>
    <source>
        <strain evidence="2 3">DSM 102189</strain>
    </source>
</reference>